<evidence type="ECO:0000256" key="1">
    <source>
        <dbReference type="SAM" id="MobiDB-lite"/>
    </source>
</evidence>
<reference evidence="2" key="2">
    <citation type="submission" date="2025-09" db="UniProtKB">
        <authorList>
            <consortium name="Ensembl"/>
        </authorList>
    </citation>
    <scope>IDENTIFICATION</scope>
</reference>
<feature type="region of interest" description="Disordered" evidence="1">
    <location>
        <begin position="1"/>
        <end position="46"/>
    </location>
</feature>
<sequence length="353" mass="40262">MMANAEHAELKSSLSEENDASQTLTESETNTQSLEEANAMSPSFGDERCLSVESAEGIETQEKRIMDEKISPIERQLEYLLNKADEFQKQLLWSRECLQNYGFAHIVPMFLQTCQPYFTYLESTARNSNPFRPPLSTYIRAQLLQFSQQLCSRLEQLVLLYASFSFFSLEESDPLSISHFYIGQCQIDNMKLSIFRYCCPTPFLASASTSLYKRMRWNVERQIEGEGEGQTYDSAEFYFLCCEDVIEAADDKDGDGRCEGENTETERESRVERIWSIGRWIQTYPDPDTEDITDWVLCSVPCGQYKQLLCLGSEEPSSCTATDCLLGVLLSQETDAAEERARRGLHAAELSRA</sequence>
<protein>
    <submittedName>
        <fullName evidence="2">Si:ch211-214c7.5</fullName>
    </submittedName>
</protein>
<evidence type="ECO:0000313" key="3">
    <source>
        <dbReference type="Proteomes" id="UP001108240"/>
    </source>
</evidence>
<dbReference type="AlphaFoldDB" id="A0A8C0XXU7"/>
<evidence type="ECO:0000313" key="2">
    <source>
        <dbReference type="Ensembl" id="ENSCCRP00000000913.2"/>
    </source>
</evidence>
<accession>A0A8C0XXU7</accession>
<dbReference type="Proteomes" id="UP001108240">
    <property type="component" value="Unplaced"/>
</dbReference>
<dbReference type="InterPro" id="IPR021748">
    <property type="entry name" value="DUF3314"/>
</dbReference>
<feature type="compositionally biased region" description="Polar residues" evidence="1">
    <location>
        <begin position="12"/>
        <end position="35"/>
    </location>
</feature>
<reference evidence="2" key="1">
    <citation type="submission" date="2025-08" db="UniProtKB">
        <authorList>
            <consortium name="Ensembl"/>
        </authorList>
    </citation>
    <scope>IDENTIFICATION</scope>
</reference>
<proteinExistence type="predicted"/>
<dbReference type="OMA" id="WHLETIP"/>
<name>A0A8C0XXU7_CYPCA</name>
<dbReference type="PANTHER" id="PTHR36292:SF1">
    <property type="entry name" value="UPF0575 PROTEIN C19ORF67"/>
    <property type="match status" value="1"/>
</dbReference>
<keyword evidence="3" id="KW-1185">Reference proteome</keyword>
<dbReference type="Ensembl" id="ENSCCRT00000001040.2">
    <property type="protein sequence ID" value="ENSCCRP00000000913.2"/>
    <property type="gene ID" value="ENSCCRG00000079126.1"/>
</dbReference>
<dbReference type="GeneTree" id="ENSGT00390000009916"/>
<dbReference type="PANTHER" id="PTHR36292">
    <property type="entry name" value="UPF0575 PROTEIN C19ORF67"/>
    <property type="match status" value="1"/>
</dbReference>
<organism evidence="2 3">
    <name type="scientific">Cyprinus carpio carpio</name>
    <dbReference type="NCBI Taxonomy" id="630221"/>
    <lineage>
        <taxon>Eukaryota</taxon>
        <taxon>Metazoa</taxon>
        <taxon>Chordata</taxon>
        <taxon>Craniata</taxon>
        <taxon>Vertebrata</taxon>
        <taxon>Euteleostomi</taxon>
        <taxon>Actinopterygii</taxon>
        <taxon>Neopterygii</taxon>
        <taxon>Teleostei</taxon>
        <taxon>Ostariophysi</taxon>
        <taxon>Cypriniformes</taxon>
        <taxon>Cyprinidae</taxon>
        <taxon>Cyprininae</taxon>
        <taxon>Cyprinus</taxon>
    </lineage>
</organism>
<feature type="compositionally biased region" description="Basic and acidic residues" evidence="1">
    <location>
        <begin position="1"/>
        <end position="10"/>
    </location>
</feature>
<dbReference type="Pfam" id="PF11771">
    <property type="entry name" value="DUF3314"/>
    <property type="match status" value="1"/>
</dbReference>